<dbReference type="AlphaFoldDB" id="A0AAN5L9V9"/>
<evidence type="ECO:0000313" key="1">
    <source>
        <dbReference type="EMBL" id="HAT1683020.1"/>
    </source>
</evidence>
<dbReference type="EMBL" id="DACSEO010000050">
    <property type="protein sequence ID" value="HAT1683020.1"/>
    <property type="molecule type" value="Genomic_DNA"/>
</dbReference>
<reference evidence="1" key="1">
    <citation type="journal article" date="2018" name="Genome Biol.">
        <title>SKESA: strategic k-mer extension for scrupulous assemblies.</title>
        <authorList>
            <person name="Souvorov A."/>
            <person name="Agarwala R."/>
            <person name="Lipman D.J."/>
        </authorList>
    </citation>
    <scope>NUCLEOTIDE SEQUENCE</scope>
    <source>
        <strain evidence="1">R404</strain>
    </source>
</reference>
<proteinExistence type="predicted"/>
<evidence type="ECO:0000313" key="2">
    <source>
        <dbReference type="Proteomes" id="UP000856143"/>
    </source>
</evidence>
<name>A0AAN5L9V9_KLEOX</name>
<comment type="caution">
    <text evidence="1">The sequence shown here is derived from an EMBL/GenBank/DDBJ whole genome shotgun (WGS) entry which is preliminary data.</text>
</comment>
<sequence length="298" mass="33728">MDELVDYPSQIERNQDCYRYLLLDPLKPVSRVNPLHVSRLRAFLGNDAVMVVQRADLAHSPQHCPLLVCLASPGRSVDPELLRTSVSYSRNETGHDKRYVCGWLTSQQPINIVANVLAERCSQSGQLIGDQLILPFFEPLRFELLHATKGFNEFIWPVMQWWSVSASGKLVYLEGQVSDKKWQPDWGTLRSQQNIRDIQGVLFAWRRVCAVLPDNAAARAASAWANTAKYRLPHRQDRHYLALSELTLPVDITDHPYIQSLLQQAASSASLRFTQLMTSVPEDVWQALSSNTGGKYDA</sequence>
<evidence type="ECO:0008006" key="3">
    <source>
        <dbReference type="Google" id="ProtNLM"/>
    </source>
</evidence>
<gene>
    <name evidence="1" type="ORF">I8Y21_003737</name>
</gene>
<organism evidence="1 2">
    <name type="scientific">Klebsiella oxytoca</name>
    <dbReference type="NCBI Taxonomy" id="571"/>
    <lineage>
        <taxon>Bacteria</taxon>
        <taxon>Pseudomonadati</taxon>
        <taxon>Pseudomonadota</taxon>
        <taxon>Gammaproteobacteria</taxon>
        <taxon>Enterobacterales</taxon>
        <taxon>Enterobacteriaceae</taxon>
        <taxon>Klebsiella/Raoultella group</taxon>
        <taxon>Klebsiella</taxon>
    </lineage>
</organism>
<accession>A0AAN5L9V9</accession>
<dbReference type="Proteomes" id="UP000856143">
    <property type="component" value="Unassembled WGS sequence"/>
</dbReference>
<reference evidence="1" key="2">
    <citation type="submission" date="2020-11" db="EMBL/GenBank/DDBJ databases">
        <authorList>
            <consortium name="NCBI Pathogen Detection Project"/>
        </authorList>
    </citation>
    <scope>NUCLEOTIDE SEQUENCE</scope>
    <source>
        <strain evidence="1">R404</strain>
    </source>
</reference>
<protein>
    <recommendedName>
        <fullName evidence="3">DUF4123 domain-containing protein</fullName>
    </recommendedName>
</protein>